<reference evidence="2" key="1">
    <citation type="journal article" date="2019" name="Curr. Biol.">
        <title>Genome Sequence of Striga asiatica Provides Insight into the Evolution of Plant Parasitism.</title>
        <authorList>
            <person name="Yoshida S."/>
            <person name="Kim S."/>
            <person name="Wafula E.K."/>
            <person name="Tanskanen J."/>
            <person name="Kim Y.M."/>
            <person name="Honaas L."/>
            <person name="Yang Z."/>
            <person name="Spallek T."/>
            <person name="Conn C.E."/>
            <person name="Ichihashi Y."/>
            <person name="Cheong K."/>
            <person name="Cui S."/>
            <person name="Der J.P."/>
            <person name="Gundlach H."/>
            <person name="Jiao Y."/>
            <person name="Hori C."/>
            <person name="Ishida J.K."/>
            <person name="Kasahara H."/>
            <person name="Kiba T."/>
            <person name="Kim M.S."/>
            <person name="Koo N."/>
            <person name="Laohavisit A."/>
            <person name="Lee Y.H."/>
            <person name="Lumba S."/>
            <person name="McCourt P."/>
            <person name="Mortimer J.C."/>
            <person name="Mutuku J.M."/>
            <person name="Nomura T."/>
            <person name="Sasaki-Sekimoto Y."/>
            <person name="Seto Y."/>
            <person name="Wang Y."/>
            <person name="Wakatake T."/>
            <person name="Sakakibara H."/>
            <person name="Demura T."/>
            <person name="Yamaguchi S."/>
            <person name="Yoneyama K."/>
            <person name="Manabe R.I."/>
            <person name="Nelson D.C."/>
            <person name="Schulman A.H."/>
            <person name="Timko M.P."/>
            <person name="dePamphilis C.W."/>
            <person name="Choi D."/>
            <person name="Shirasu K."/>
        </authorList>
    </citation>
    <scope>NUCLEOTIDE SEQUENCE [LARGE SCALE GENOMIC DNA]</scope>
    <source>
        <strain evidence="2">cv. UVA1</strain>
    </source>
</reference>
<dbReference type="AlphaFoldDB" id="A0A5A7R2T2"/>
<name>A0A5A7R2T2_STRAF</name>
<proteinExistence type="predicted"/>
<sequence length="176" mass="19718">MEMAMLPPHPMFGAETRFSGHWLICDGVWTDKNIAGNGGCCTSSPRSTKLRRQIRRRHHKLPQLKGLVDPAERVSPCPPAAQPENLSSKIQIDAVLEGHGPLDLVEEPPARSERTETGARCSMEYRFLTDIAFEQMLLSYLETYSDGGGHMVGDGGGRKCEFYGEPSADLWWWWQS</sequence>
<protein>
    <submittedName>
        <fullName evidence="1">Peroxin 11D</fullName>
    </submittedName>
</protein>
<dbReference type="EMBL" id="BKCP01009403">
    <property type="protein sequence ID" value="GER50621.1"/>
    <property type="molecule type" value="Genomic_DNA"/>
</dbReference>
<gene>
    <name evidence="1" type="ORF">STAS_27943</name>
</gene>
<keyword evidence="2" id="KW-1185">Reference proteome</keyword>
<comment type="caution">
    <text evidence="1">The sequence shown here is derived from an EMBL/GenBank/DDBJ whole genome shotgun (WGS) entry which is preliminary data.</text>
</comment>
<dbReference type="Proteomes" id="UP000325081">
    <property type="component" value="Unassembled WGS sequence"/>
</dbReference>
<evidence type="ECO:0000313" key="2">
    <source>
        <dbReference type="Proteomes" id="UP000325081"/>
    </source>
</evidence>
<accession>A0A5A7R2T2</accession>
<organism evidence="1 2">
    <name type="scientific">Striga asiatica</name>
    <name type="common">Asiatic witchweed</name>
    <name type="synonym">Buchnera asiatica</name>
    <dbReference type="NCBI Taxonomy" id="4170"/>
    <lineage>
        <taxon>Eukaryota</taxon>
        <taxon>Viridiplantae</taxon>
        <taxon>Streptophyta</taxon>
        <taxon>Embryophyta</taxon>
        <taxon>Tracheophyta</taxon>
        <taxon>Spermatophyta</taxon>
        <taxon>Magnoliopsida</taxon>
        <taxon>eudicotyledons</taxon>
        <taxon>Gunneridae</taxon>
        <taxon>Pentapetalae</taxon>
        <taxon>asterids</taxon>
        <taxon>lamiids</taxon>
        <taxon>Lamiales</taxon>
        <taxon>Orobanchaceae</taxon>
        <taxon>Buchnereae</taxon>
        <taxon>Striga</taxon>
    </lineage>
</organism>
<evidence type="ECO:0000313" key="1">
    <source>
        <dbReference type="EMBL" id="GER50621.1"/>
    </source>
</evidence>